<dbReference type="Pfam" id="PF05239">
    <property type="entry name" value="PRC"/>
    <property type="match status" value="1"/>
</dbReference>
<protein>
    <submittedName>
        <fullName evidence="2">PRC-barrel domain protein</fullName>
    </submittedName>
</protein>
<dbReference type="Gene3D" id="3.90.50.10">
    <property type="entry name" value="Photosynthetic Reaction Center, subunit H, domain 2"/>
    <property type="match status" value="1"/>
</dbReference>
<sequence>MIGQREALRMFGCEVFDPAGQRIGIVGQLFIDDDTEQPAWITVQTGLFGTNESFVPLDGAAFDGDTLTVSVGKDAVRQAPRVDLEKGDLPLATERALFLYYGMTYGVEPQPGEGETAQSGDEYVESVRLRLRRWVAATR</sequence>
<dbReference type="InterPro" id="IPR014747">
    <property type="entry name" value="Bac_photo_RC_H_C"/>
</dbReference>
<evidence type="ECO:0000259" key="1">
    <source>
        <dbReference type="Pfam" id="PF05239"/>
    </source>
</evidence>
<dbReference type="InterPro" id="IPR027275">
    <property type="entry name" value="PRC-brl_dom"/>
</dbReference>
<accession>A0A561U5Z8</accession>
<dbReference type="InterPro" id="IPR011033">
    <property type="entry name" value="PRC_barrel-like_sf"/>
</dbReference>
<keyword evidence="3" id="KW-1185">Reference proteome</keyword>
<dbReference type="GO" id="GO:0019684">
    <property type="term" value="P:photosynthesis, light reaction"/>
    <property type="evidence" value="ECO:0007669"/>
    <property type="project" value="InterPro"/>
</dbReference>
<comment type="caution">
    <text evidence="2">The sequence shown here is derived from an EMBL/GenBank/DDBJ whole genome shotgun (WGS) entry which is preliminary data.</text>
</comment>
<dbReference type="GO" id="GO:0030077">
    <property type="term" value="C:plasma membrane light-harvesting complex"/>
    <property type="evidence" value="ECO:0007669"/>
    <property type="project" value="InterPro"/>
</dbReference>
<evidence type="ECO:0000313" key="2">
    <source>
        <dbReference type="EMBL" id="TWF94785.1"/>
    </source>
</evidence>
<dbReference type="SUPFAM" id="SSF50346">
    <property type="entry name" value="PRC-barrel domain"/>
    <property type="match status" value="1"/>
</dbReference>
<dbReference type="RefSeq" id="WP_145741003.1">
    <property type="nucleotide sequence ID" value="NZ_VIWX01000003.1"/>
</dbReference>
<feature type="domain" description="PRC-barrel" evidence="1">
    <location>
        <begin position="10"/>
        <end position="75"/>
    </location>
</feature>
<name>A0A561U5Z8_9PSEU</name>
<dbReference type="AlphaFoldDB" id="A0A561U5Z8"/>
<dbReference type="Proteomes" id="UP000316184">
    <property type="component" value="Unassembled WGS sequence"/>
</dbReference>
<dbReference type="OrthoDB" id="3712018at2"/>
<dbReference type="EMBL" id="VIWX01000003">
    <property type="protein sequence ID" value="TWF94785.1"/>
    <property type="molecule type" value="Genomic_DNA"/>
</dbReference>
<proteinExistence type="predicted"/>
<reference evidence="2 3" key="1">
    <citation type="submission" date="2019-06" db="EMBL/GenBank/DDBJ databases">
        <title>Sequencing the genomes of 1000 actinobacteria strains.</title>
        <authorList>
            <person name="Klenk H.-P."/>
        </authorList>
    </citation>
    <scope>NUCLEOTIDE SEQUENCE [LARGE SCALE GENOMIC DNA]</scope>
    <source>
        <strain evidence="2 3">DSM 46699</strain>
    </source>
</reference>
<evidence type="ECO:0000313" key="3">
    <source>
        <dbReference type="Proteomes" id="UP000316184"/>
    </source>
</evidence>
<organism evidence="2 3">
    <name type="scientific">Saccharopolyspora dendranthemae</name>
    <dbReference type="NCBI Taxonomy" id="1181886"/>
    <lineage>
        <taxon>Bacteria</taxon>
        <taxon>Bacillati</taxon>
        <taxon>Actinomycetota</taxon>
        <taxon>Actinomycetes</taxon>
        <taxon>Pseudonocardiales</taxon>
        <taxon>Pseudonocardiaceae</taxon>
        <taxon>Saccharopolyspora</taxon>
    </lineage>
</organism>
<gene>
    <name evidence="2" type="ORF">FHU35_13502</name>
</gene>